<sequence length="117" mass="12970">MEGLDGGGRWWLSARGGGSQWLTMPGGRTASRSRWLCFSQVSSGARRSPPCYRTDRLRRRRAAAVGRRTVTGWFVQKRERGREWSGMVMAGNSGGCGASLQRWRDFFPAAGNICVTV</sequence>
<accession>A0A5A7PYD4</accession>
<name>A0A5A7PYD4_STRAF</name>
<reference evidence="2" key="1">
    <citation type="journal article" date="2019" name="Curr. Biol.">
        <title>Genome Sequence of Striga asiatica Provides Insight into the Evolution of Plant Parasitism.</title>
        <authorList>
            <person name="Yoshida S."/>
            <person name="Kim S."/>
            <person name="Wafula E.K."/>
            <person name="Tanskanen J."/>
            <person name="Kim Y.M."/>
            <person name="Honaas L."/>
            <person name="Yang Z."/>
            <person name="Spallek T."/>
            <person name="Conn C.E."/>
            <person name="Ichihashi Y."/>
            <person name="Cheong K."/>
            <person name="Cui S."/>
            <person name="Der J.P."/>
            <person name="Gundlach H."/>
            <person name="Jiao Y."/>
            <person name="Hori C."/>
            <person name="Ishida J.K."/>
            <person name="Kasahara H."/>
            <person name="Kiba T."/>
            <person name="Kim M.S."/>
            <person name="Koo N."/>
            <person name="Laohavisit A."/>
            <person name="Lee Y.H."/>
            <person name="Lumba S."/>
            <person name="McCourt P."/>
            <person name="Mortimer J.C."/>
            <person name="Mutuku J.M."/>
            <person name="Nomura T."/>
            <person name="Sasaki-Sekimoto Y."/>
            <person name="Seto Y."/>
            <person name="Wang Y."/>
            <person name="Wakatake T."/>
            <person name="Sakakibara H."/>
            <person name="Demura T."/>
            <person name="Yamaguchi S."/>
            <person name="Yoneyama K."/>
            <person name="Manabe R.I."/>
            <person name="Nelson D.C."/>
            <person name="Schulman A.H."/>
            <person name="Timko M.P."/>
            <person name="dePamphilis C.W."/>
            <person name="Choi D."/>
            <person name="Shirasu K."/>
        </authorList>
    </citation>
    <scope>NUCLEOTIDE SEQUENCE [LARGE SCALE GENOMIC DNA]</scope>
    <source>
        <strain evidence="2">cv. UVA1</strain>
    </source>
</reference>
<comment type="caution">
    <text evidence="1">The sequence shown here is derived from an EMBL/GenBank/DDBJ whole genome shotgun (WGS) entry which is preliminary data.</text>
</comment>
<dbReference type="EMBL" id="BKCP01005405">
    <property type="protein sequence ID" value="GER37893.1"/>
    <property type="molecule type" value="Genomic_DNA"/>
</dbReference>
<keyword evidence="2" id="KW-1185">Reference proteome</keyword>
<organism evidence="1 2">
    <name type="scientific">Striga asiatica</name>
    <name type="common">Asiatic witchweed</name>
    <name type="synonym">Buchnera asiatica</name>
    <dbReference type="NCBI Taxonomy" id="4170"/>
    <lineage>
        <taxon>Eukaryota</taxon>
        <taxon>Viridiplantae</taxon>
        <taxon>Streptophyta</taxon>
        <taxon>Embryophyta</taxon>
        <taxon>Tracheophyta</taxon>
        <taxon>Spermatophyta</taxon>
        <taxon>Magnoliopsida</taxon>
        <taxon>eudicotyledons</taxon>
        <taxon>Gunneridae</taxon>
        <taxon>Pentapetalae</taxon>
        <taxon>asterids</taxon>
        <taxon>lamiids</taxon>
        <taxon>Lamiales</taxon>
        <taxon>Orobanchaceae</taxon>
        <taxon>Buchnereae</taxon>
        <taxon>Striga</taxon>
    </lineage>
</organism>
<evidence type="ECO:0000313" key="1">
    <source>
        <dbReference type="EMBL" id="GER37893.1"/>
    </source>
</evidence>
<proteinExistence type="predicted"/>
<protein>
    <submittedName>
        <fullName evidence="1">Transcriptional factor B3 family protein</fullName>
    </submittedName>
</protein>
<evidence type="ECO:0000313" key="2">
    <source>
        <dbReference type="Proteomes" id="UP000325081"/>
    </source>
</evidence>
<gene>
    <name evidence="1" type="ORF">STAS_14333</name>
</gene>
<dbReference type="Proteomes" id="UP000325081">
    <property type="component" value="Unassembled WGS sequence"/>
</dbReference>
<dbReference type="AlphaFoldDB" id="A0A5A7PYD4"/>